<gene>
    <name evidence="1" type="ORF">Bpfe_023003</name>
</gene>
<dbReference type="EMBL" id="JASAOG010000149">
    <property type="protein sequence ID" value="KAK0047576.1"/>
    <property type="molecule type" value="Genomic_DNA"/>
</dbReference>
<organism evidence="1 2">
    <name type="scientific">Biomphalaria pfeifferi</name>
    <name type="common">Bloodfluke planorb</name>
    <name type="synonym">Freshwater snail</name>
    <dbReference type="NCBI Taxonomy" id="112525"/>
    <lineage>
        <taxon>Eukaryota</taxon>
        <taxon>Metazoa</taxon>
        <taxon>Spiralia</taxon>
        <taxon>Lophotrochozoa</taxon>
        <taxon>Mollusca</taxon>
        <taxon>Gastropoda</taxon>
        <taxon>Heterobranchia</taxon>
        <taxon>Euthyneura</taxon>
        <taxon>Panpulmonata</taxon>
        <taxon>Hygrophila</taxon>
        <taxon>Lymnaeoidea</taxon>
        <taxon>Planorbidae</taxon>
        <taxon>Biomphalaria</taxon>
    </lineage>
</organism>
<dbReference type="AlphaFoldDB" id="A0AAD8B3X1"/>
<evidence type="ECO:0000313" key="1">
    <source>
        <dbReference type="EMBL" id="KAK0047576.1"/>
    </source>
</evidence>
<name>A0AAD8B3X1_BIOPF</name>
<evidence type="ECO:0000313" key="2">
    <source>
        <dbReference type="Proteomes" id="UP001233172"/>
    </source>
</evidence>
<proteinExistence type="predicted"/>
<protein>
    <submittedName>
        <fullName evidence="1">Uncharacterized protein</fullName>
    </submittedName>
</protein>
<reference evidence="1" key="1">
    <citation type="journal article" date="2023" name="PLoS Negl. Trop. Dis.">
        <title>A genome sequence for Biomphalaria pfeifferi, the major vector snail for the human-infecting parasite Schistosoma mansoni.</title>
        <authorList>
            <person name="Bu L."/>
            <person name="Lu L."/>
            <person name="Laidemitt M.R."/>
            <person name="Zhang S.M."/>
            <person name="Mutuku M."/>
            <person name="Mkoji G."/>
            <person name="Steinauer M."/>
            <person name="Loker E.S."/>
        </authorList>
    </citation>
    <scope>NUCLEOTIDE SEQUENCE</scope>
    <source>
        <strain evidence="1">KasaAsao</strain>
    </source>
</reference>
<sequence length="85" mass="9959">MDNGLFISIVQACHLKRTRRLDDLWGPLHRLTTAQQLKHMMKYSRRLRPIGRTEPPRVLVHHSSLEVSVRMVKSSDNLFVQVSRL</sequence>
<reference evidence="1" key="2">
    <citation type="submission" date="2023-04" db="EMBL/GenBank/DDBJ databases">
        <authorList>
            <person name="Bu L."/>
            <person name="Lu L."/>
            <person name="Laidemitt M.R."/>
            <person name="Zhang S.M."/>
            <person name="Mutuku M."/>
            <person name="Mkoji G."/>
            <person name="Steinauer M."/>
            <person name="Loker E.S."/>
        </authorList>
    </citation>
    <scope>NUCLEOTIDE SEQUENCE</scope>
    <source>
        <strain evidence="1">KasaAsao</strain>
        <tissue evidence="1">Whole Snail</tissue>
    </source>
</reference>
<accession>A0AAD8B3X1</accession>
<comment type="caution">
    <text evidence="1">The sequence shown here is derived from an EMBL/GenBank/DDBJ whole genome shotgun (WGS) entry which is preliminary data.</text>
</comment>
<keyword evidence="2" id="KW-1185">Reference proteome</keyword>
<dbReference type="Proteomes" id="UP001233172">
    <property type="component" value="Unassembled WGS sequence"/>
</dbReference>